<reference evidence="1" key="1">
    <citation type="journal article" date="2020" name="Stud. Mycol.">
        <title>101 Dothideomycetes genomes: a test case for predicting lifestyles and emergence of pathogens.</title>
        <authorList>
            <person name="Haridas S."/>
            <person name="Albert R."/>
            <person name="Binder M."/>
            <person name="Bloem J."/>
            <person name="Labutti K."/>
            <person name="Salamov A."/>
            <person name="Andreopoulos B."/>
            <person name="Baker S."/>
            <person name="Barry K."/>
            <person name="Bills G."/>
            <person name="Bluhm B."/>
            <person name="Cannon C."/>
            <person name="Castanera R."/>
            <person name="Culley D."/>
            <person name="Daum C."/>
            <person name="Ezra D."/>
            <person name="Gonzalez J."/>
            <person name="Henrissat B."/>
            <person name="Kuo A."/>
            <person name="Liang C."/>
            <person name="Lipzen A."/>
            <person name="Lutzoni F."/>
            <person name="Magnuson J."/>
            <person name="Mondo S."/>
            <person name="Nolan M."/>
            <person name="Ohm R."/>
            <person name="Pangilinan J."/>
            <person name="Park H.-J."/>
            <person name="Ramirez L."/>
            <person name="Alfaro M."/>
            <person name="Sun H."/>
            <person name="Tritt A."/>
            <person name="Yoshinaga Y."/>
            <person name="Zwiers L.-H."/>
            <person name="Turgeon B."/>
            <person name="Goodwin S."/>
            <person name="Spatafora J."/>
            <person name="Crous P."/>
            <person name="Grigoriev I."/>
        </authorList>
    </citation>
    <scope>NUCLEOTIDE SEQUENCE</scope>
    <source>
        <strain evidence="1">CBS 122368</strain>
    </source>
</reference>
<dbReference type="EMBL" id="ML987194">
    <property type="protein sequence ID" value="KAF2250296.1"/>
    <property type="molecule type" value="Genomic_DNA"/>
</dbReference>
<gene>
    <name evidence="1" type="ORF">BU26DRAFT_299185</name>
</gene>
<keyword evidence="2" id="KW-1185">Reference proteome</keyword>
<protein>
    <submittedName>
        <fullName evidence="1">Uncharacterized protein</fullName>
    </submittedName>
</protein>
<dbReference type="AlphaFoldDB" id="A0A6A6IIU4"/>
<dbReference type="Proteomes" id="UP000800094">
    <property type="component" value="Unassembled WGS sequence"/>
</dbReference>
<accession>A0A6A6IIU4</accession>
<sequence>MGSWWRLETSSKRMGSSMCSTLLRQARHRLTCRVGWRSSTPPTVRGKVVAISTWGSTPHALRRARACPHEQVPWHRHELRGILLALRVSRAASRKKEHGTTRTTASFEIGRYSWSATHRCDSPSQSHRLLRSCAQLRESFSLGARKFLLNIIICLALVFPQGTKLRTHAAFSPGCPEPKSTGKNCFSSRVGAPTWEIDDARRSKATRQNEGGCPRLWVGDLGAIHIARRKPSRLPK</sequence>
<dbReference type="GeneID" id="54575084"/>
<organism evidence="1 2">
    <name type="scientific">Trematosphaeria pertusa</name>
    <dbReference type="NCBI Taxonomy" id="390896"/>
    <lineage>
        <taxon>Eukaryota</taxon>
        <taxon>Fungi</taxon>
        <taxon>Dikarya</taxon>
        <taxon>Ascomycota</taxon>
        <taxon>Pezizomycotina</taxon>
        <taxon>Dothideomycetes</taxon>
        <taxon>Pleosporomycetidae</taxon>
        <taxon>Pleosporales</taxon>
        <taxon>Massarineae</taxon>
        <taxon>Trematosphaeriaceae</taxon>
        <taxon>Trematosphaeria</taxon>
    </lineage>
</organism>
<name>A0A6A6IIU4_9PLEO</name>
<evidence type="ECO:0000313" key="1">
    <source>
        <dbReference type="EMBL" id="KAF2250296.1"/>
    </source>
</evidence>
<evidence type="ECO:0000313" key="2">
    <source>
        <dbReference type="Proteomes" id="UP000800094"/>
    </source>
</evidence>
<proteinExistence type="predicted"/>
<dbReference type="RefSeq" id="XP_033685300.1">
    <property type="nucleotide sequence ID" value="XM_033821754.1"/>
</dbReference>